<organism evidence="2 3">
    <name type="scientific">Tetraparma gracilis</name>
    <dbReference type="NCBI Taxonomy" id="2962635"/>
    <lineage>
        <taxon>Eukaryota</taxon>
        <taxon>Sar</taxon>
        <taxon>Stramenopiles</taxon>
        <taxon>Ochrophyta</taxon>
        <taxon>Bolidophyceae</taxon>
        <taxon>Parmales</taxon>
        <taxon>Triparmaceae</taxon>
        <taxon>Tetraparma</taxon>
    </lineage>
</organism>
<dbReference type="Proteomes" id="UP001165060">
    <property type="component" value="Unassembled WGS sequence"/>
</dbReference>
<feature type="transmembrane region" description="Helical" evidence="1">
    <location>
        <begin position="105"/>
        <end position="129"/>
    </location>
</feature>
<feature type="transmembrane region" description="Helical" evidence="1">
    <location>
        <begin position="141"/>
        <end position="160"/>
    </location>
</feature>
<sequence>MPFANDVVANFTTGDQLFAYACTDRQADWLPWCPFPYINAGWGTDNITLGDCSMLYSETQPYLTKRIVYSVLNLVLLLVSLQHVKVCVGRKRDRKKGGFNPKELGCLYTCAALVVNAIRILDMTCWAGMYDYAASKLFNGFIISFMMMVVLGIVKAWVTVVDGGKAKVTPAWILNLEKGMMGLLVFCEVPMAVMEVVLAPLPEGQEYAGAFSGVINSVKGLGLVVVSGTYAAVCFVYAKKIVAQLSAGGAASGDAANKKLITYMRCAMLGLSLGVLYKAAFFLLRMSSPIIYEVPPCSAGFVDMLSLTYVAIPCIILYATNPNAVKASKVGSTSSTASTKTSVVEGGK</sequence>
<protein>
    <submittedName>
        <fullName evidence="2">Uncharacterized protein</fullName>
    </submittedName>
</protein>
<proteinExistence type="predicted"/>
<comment type="caution">
    <text evidence="2">The sequence shown here is derived from an EMBL/GenBank/DDBJ whole genome shotgun (WGS) entry which is preliminary data.</text>
</comment>
<feature type="transmembrane region" description="Helical" evidence="1">
    <location>
        <begin position="221"/>
        <end position="238"/>
    </location>
</feature>
<evidence type="ECO:0000256" key="1">
    <source>
        <dbReference type="SAM" id="Phobius"/>
    </source>
</evidence>
<dbReference type="EMBL" id="BRYB01001196">
    <property type="protein sequence ID" value="GMI20228.1"/>
    <property type="molecule type" value="Genomic_DNA"/>
</dbReference>
<gene>
    <name evidence="2" type="ORF">TeGR_g11810</name>
</gene>
<feature type="transmembrane region" description="Helical" evidence="1">
    <location>
        <begin position="67"/>
        <end position="84"/>
    </location>
</feature>
<feature type="transmembrane region" description="Helical" evidence="1">
    <location>
        <begin position="181"/>
        <end position="201"/>
    </location>
</feature>
<keyword evidence="1" id="KW-1133">Transmembrane helix</keyword>
<name>A0ABQ6M628_9STRA</name>
<evidence type="ECO:0000313" key="2">
    <source>
        <dbReference type="EMBL" id="GMI20228.1"/>
    </source>
</evidence>
<keyword evidence="3" id="KW-1185">Reference proteome</keyword>
<feature type="transmembrane region" description="Helical" evidence="1">
    <location>
        <begin position="266"/>
        <end position="286"/>
    </location>
</feature>
<keyword evidence="1" id="KW-0472">Membrane</keyword>
<keyword evidence="1" id="KW-0812">Transmembrane</keyword>
<feature type="transmembrane region" description="Helical" evidence="1">
    <location>
        <begin position="298"/>
        <end position="319"/>
    </location>
</feature>
<accession>A0ABQ6M628</accession>
<evidence type="ECO:0000313" key="3">
    <source>
        <dbReference type="Proteomes" id="UP001165060"/>
    </source>
</evidence>
<reference evidence="2 3" key="1">
    <citation type="journal article" date="2023" name="Commun. Biol.">
        <title>Genome analysis of Parmales, the sister group of diatoms, reveals the evolutionary specialization of diatoms from phago-mixotrophs to photoautotrophs.</title>
        <authorList>
            <person name="Ban H."/>
            <person name="Sato S."/>
            <person name="Yoshikawa S."/>
            <person name="Yamada K."/>
            <person name="Nakamura Y."/>
            <person name="Ichinomiya M."/>
            <person name="Sato N."/>
            <person name="Blanc-Mathieu R."/>
            <person name="Endo H."/>
            <person name="Kuwata A."/>
            <person name="Ogata H."/>
        </authorList>
    </citation>
    <scope>NUCLEOTIDE SEQUENCE [LARGE SCALE GENOMIC DNA]</scope>
</reference>